<proteinExistence type="predicted"/>
<accession>A0A9D5BZV3</accession>
<reference evidence="2" key="2">
    <citation type="journal article" date="2022" name="Hortic Res">
        <title>The genome of Dioscorea zingiberensis sheds light on the biosynthesis, origin and evolution of the medicinally important diosgenin saponins.</title>
        <authorList>
            <person name="Li Y."/>
            <person name="Tan C."/>
            <person name="Li Z."/>
            <person name="Guo J."/>
            <person name="Li S."/>
            <person name="Chen X."/>
            <person name="Wang C."/>
            <person name="Dai X."/>
            <person name="Yang H."/>
            <person name="Song W."/>
            <person name="Hou L."/>
            <person name="Xu J."/>
            <person name="Tong Z."/>
            <person name="Xu A."/>
            <person name="Yuan X."/>
            <person name="Wang W."/>
            <person name="Yang Q."/>
            <person name="Chen L."/>
            <person name="Sun Z."/>
            <person name="Wang K."/>
            <person name="Pan B."/>
            <person name="Chen J."/>
            <person name="Bao Y."/>
            <person name="Liu F."/>
            <person name="Qi X."/>
            <person name="Gang D.R."/>
            <person name="Wen J."/>
            <person name="Li J."/>
        </authorList>
    </citation>
    <scope>NUCLEOTIDE SEQUENCE</scope>
    <source>
        <strain evidence="2">Dzin_1.0</strain>
    </source>
</reference>
<evidence type="ECO:0000313" key="3">
    <source>
        <dbReference type="Proteomes" id="UP001085076"/>
    </source>
</evidence>
<evidence type="ECO:0000256" key="1">
    <source>
        <dbReference type="SAM" id="Phobius"/>
    </source>
</evidence>
<sequence length="92" mass="9979">MEHTWPHHNVSPSLPLFYLCSLSTCPFACFAFRLAFHPCSSPPPLTRRTTKDSVFLAILPANSPVGVQLPCGLSDPIRIYPSAAVSVQGKSP</sequence>
<organism evidence="2 3">
    <name type="scientific">Dioscorea zingiberensis</name>
    <dbReference type="NCBI Taxonomy" id="325984"/>
    <lineage>
        <taxon>Eukaryota</taxon>
        <taxon>Viridiplantae</taxon>
        <taxon>Streptophyta</taxon>
        <taxon>Embryophyta</taxon>
        <taxon>Tracheophyta</taxon>
        <taxon>Spermatophyta</taxon>
        <taxon>Magnoliopsida</taxon>
        <taxon>Liliopsida</taxon>
        <taxon>Dioscoreales</taxon>
        <taxon>Dioscoreaceae</taxon>
        <taxon>Dioscorea</taxon>
    </lineage>
</organism>
<protein>
    <submittedName>
        <fullName evidence="2">Uncharacterized protein</fullName>
    </submittedName>
</protein>
<comment type="caution">
    <text evidence="2">The sequence shown here is derived from an EMBL/GenBank/DDBJ whole genome shotgun (WGS) entry which is preliminary data.</text>
</comment>
<dbReference type="EMBL" id="JAGGNH010000009">
    <property type="protein sequence ID" value="KAJ0963763.1"/>
    <property type="molecule type" value="Genomic_DNA"/>
</dbReference>
<feature type="transmembrane region" description="Helical" evidence="1">
    <location>
        <begin position="16"/>
        <end position="36"/>
    </location>
</feature>
<name>A0A9D5BZV3_9LILI</name>
<reference evidence="2" key="1">
    <citation type="submission" date="2021-03" db="EMBL/GenBank/DDBJ databases">
        <authorList>
            <person name="Li Z."/>
            <person name="Yang C."/>
        </authorList>
    </citation>
    <scope>NUCLEOTIDE SEQUENCE</scope>
    <source>
        <strain evidence="2">Dzin_1.0</strain>
        <tissue evidence="2">Leaf</tissue>
    </source>
</reference>
<dbReference type="Proteomes" id="UP001085076">
    <property type="component" value="Miscellaneous, Linkage group lg09"/>
</dbReference>
<keyword evidence="1" id="KW-0812">Transmembrane</keyword>
<gene>
    <name evidence="2" type="ORF">J5N97_028885</name>
</gene>
<keyword evidence="3" id="KW-1185">Reference proteome</keyword>
<dbReference type="AlphaFoldDB" id="A0A9D5BZV3"/>
<keyword evidence="1" id="KW-1133">Transmembrane helix</keyword>
<keyword evidence="1" id="KW-0472">Membrane</keyword>
<evidence type="ECO:0000313" key="2">
    <source>
        <dbReference type="EMBL" id="KAJ0963763.1"/>
    </source>
</evidence>